<accession>A0ABT1S0M9</accession>
<dbReference type="InterPro" id="IPR051531">
    <property type="entry name" value="N-acetyltransferase"/>
</dbReference>
<dbReference type="GeneID" id="90531905"/>
<dbReference type="Proteomes" id="UP001524473">
    <property type="component" value="Unassembled WGS sequence"/>
</dbReference>
<dbReference type="InterPro" id="IPR000182">
    <property type="entry name" value="GNAT_dom"/>
</dbReference>
<dbReference type="SUPFAM" id="SSF55729">
    <property type="entry name" value="Acyl-CoA N-acyltransferases (Nat)"/>
    <property type="match status" value="1"/>
</dbReference>
<reference evidence="2 3" key="1">
    <citation type="submission" date="2022-06" db="EMBL/GenBank/DDBJ databases">
        <title>Isolation of gut microbiota from human fecal samples.</title>
        <authorList>
            <person name="Pamer E.G."/>
            <person name="Barat B."/>
            <person name="Waligurski E."/>
            <person name="Medina S."/>
            <person name="Paddock L."/>
            <person name="Mostad J."/>
        </authorList>
    </citation>
    <scope>NUCLEOTIDE SEQUENCE [LARGE SCALE GENOMIC DNA]</scope>
    <source>
        <strain evidence="2 3">DFI.9.73</strain>
    </source>
</reference>
<dbReference type="PROSITE" id="PS51186">
    <property type="entry name" value="GNAT"/>
    <property type="match status" value="1"/>
</dbReference>
<proteinExistence type="predicted"/>
<gene>
    <name evidence="2" type="ORF">NE695_11190</name>
</gene>
<dbReference type="Gene3D" id="3.40.630.30">
    <property type="match status" value="1"/>
</dbReference>
<dbReference type="CDD" id="cd04301">
    <property type="entry name" value="NAT_SF"/>
    <property type="match status" value="1"/>
</dbReference>
<name>A0ABT1S0M9_9FIRM</name>
<protein>
    <submittedName>
        <fullName evidence="2">GNAT family N-acetyltransferase</fullName>
    </submittedName>
</protein>
<evidence type="ECO:0000313" key="3">
    <source>
        <dbReference type="Proteomes" id="UP001524473"/>
    </source>
</evidence>
<comment type="caution">
    <text evidence="2">The sequence shown here is derived from an EMBL/GenBank/DDBJ whole genome shotgun (WGS) entry which is preliminary data.</text>
</comment>
<evidence type="ECO:0000259" key="1">
    <source>
        <dbReference type="PROSITE" id="PS51186"/>
    </source>
</evidence>
<sequence>MEIKLVLPEESQAEELAGQRNDPEVTRYTGDAKYPYTAEDALEDIRSFLKEENKSRVTRTVLVDGRPAGCVYFYLPWRGQKSVELGYWLGKQYWGRGIATHAARELCDFAFRTLDINRICASALEVNVGSWRVMEKLGMRREGKFVKAIYLDGTFYDDLYYAVLREEYCLKETEAEKNLPN</sequence>
<dbReference type="EMBL" id="JANFZH010000024">
    <property type="protein sequence ID" value="MCQ4840476.1"/>
    <property type="molecule type" value="Genomic_DNA"/>
</dbReference>
<dbReference type="PANTHER" id="PTHR43792:SF1">
    <property type="entry name" value="N-ACETYLTRANSFERASE DOMAIN-CONTAINING PROTEIN"/>
    <property type="match status" value="1"/>
</dbReference>
<organism evidence="2 3">
    <name type="scientific">Neglectibacter timonensis</name>
    <dbReference type="NCBI Taxonomy" id="1776382"/>
    <lineage>
        <taxon>Bacteria</taxon>
        <taxon>Bacillati</taxon>
        <taxon>Bacillota</taxon>
        <taxon>Clostridia</taxon>
        <taxon>Eubacteriales</taxon>
        <taxon>Oscillospiraceae</taxon>
        <taxon>Neglectibacter</taxon>
    </lineage>
</organism>
<dbReference type="Pfam" id="PF13302">
    <property type="entry name" value="Acetyltransf_3"/>
    <property type="match status" value="1"/>
</dbReference>
<dbReference type="PANTHER" id="PTHR43792">
    <property type="entry name" value="GNAT FAMILY, PUTATIVE (AFU_ORTHOLOGUE AFUA_3G00765)-RELATED-RELATED"/>
    <property type="match status" value="1"/>
</dbReference>
<evidence type="ECO:0000313" key="2">
    <source>
        <dbReference type="EMBL" id="MCQ4840476.1"/>
    </source>
</evidence>
<feature type="domain" description="N-acetyltransferase" evidence="1">
    <location>
        <begin position="1"/>
        <end position="166"/>
    </location>
</feature>
<keyword evidence="3" id="KW-1185">Reference proteome</keyword>
<dbReference type="InterPro" id="IPR016181">
    <property type="entry name" value="Acyl_CoA_acyltransferase"/>
</dbReference>
<dbReference type="RefSeq" id="WP_066862516.1">
    <property type="nucleotide sequence ID" value="NZ_CABKVV010000013.1"/>
</dbReference>